<keyword evidence="4" id="KW-0449">Lipoprotein</keyword>
<evidence type="ECO:0000256" key="8">
    <source>
        <dbReference type="ARBA" id="ARBA00023157"/>
    </source>
</evidence>
<evidence type="ECO:0000256" key="5">
    <source>
        <dbReference type="ARBA" id="ARBA00022729"/>
    </source>
</evidence>
<dbReference type="SUPFAM" id="SSF51445">
    <property type="entry name" value="(Trans)glycosidases"/>
    <property type="match status" value="2"/>
</dbReference>
<dbReference type="AlphaFoldDB" id="A0A5J9VR55"/>
<dbReference type="PANTHER" id="PTHR32227">
    <property type="entry name" value="GLUCAN ENDO-1,3-BETA-GLUCOSIDASE BG1-RELATED-RELATED"/>
    <property type="match status" value="1"/>
</dbReference>
<evidence type="ECO:0000256" key="1">
    <source>
        <dbReference type="ARBA" id="ARBA00004609"/>
    </source>
</evidence>
<dbReference type="Pfam" id="PF00332">
    <property type="entry name" value="Glyco_hydro_17"/>
    <property type="match status" value="2"/>
</dbReference>
<evidence type="ECO:0000313" key="14">
    <source>
        <dbReference type="EMBL" id="TVU38689.1"/>
    </source>
</evidence>
<protein>
    <recommendedName>
        <fullName evidence="13">X8 domain-containing protein</fullName>
    </recommendedName>
</protein>
<dbReference type="Gene3D" id="1.20.58.1040">
    <property type="match status" value="1"/>
</dbReference>
<keyword evidence="15" id="KW-1185">Reference proteome</keyword>
<evidence type="ECO:0000313" key="15">
    <source>
        <dbReference type="Proteomes" id="UP000324897"/>
    </source>
</evidence>
<sequence length="681" mass="74218">LLLFLSCSVGLLRLQGSMALTRFFLVLLGATLRYSSSPLQVILTKPTVLDTTMTKAGEVGVSYGRVANDLPDPVSVVQLLKRNGITMVRLYDANSTVLNALANTGIKVLVMLGNNDLAAAAASQSYALGWARRNVAAHYPTTLIDGVAVGNEVFHWRPDLTQQLVPAMINVQLALAKLGLADAVKVSTPIAFTALKDTFPPSSGRFRDEIAQSVMKPMLLFLQRTGSYLSMNPYPFFAYAEQPQDIPLDYALGDYTPGVVDKDTGLIYHSLLDAMMDATQTMASGSNTSQAGIRLTETGWSSSGQVKSGNPPRDTERSSEAVCKCQAATVANAKAYNNYVINRVLSGDTGTPRYPIADMDVYIFALFNENEKGDGPDDSERYFGLFHPNGTKSMETACFHRKPRWKQHQLSLKAMQPSEDFHLTPQGIPLDYALGDYTPGVVDKDTGLIYHSLLDAMMDATYYAIQNLTESQMQTMASGSNTSQAGTRLTETGWPSRGQVKSGNPPRDTERSSEAVCKCQAATVANAKAYNNYVINRVLSGDTGTPRYPTADMDVYIFSLFNENEKGDGPDDSERYFGLFHPKGTRVYDFDFHPTWCVANASVGEAQLQAELDYACGHGADCGAIQPGGECFEPNTRVAHASYAFNSYYHRNHRAPGTCDFAGAASIVHHAPSELFMTCEE</sequence>
<comment type="subcellular location">
    <subcellularLocation>
        <location evidence="1">Cell membrane</location>
        <topology evidence="1">Lipid-anchor</topology>
        <topology evidence="1">GPI-anchor</topology>
    </subcellularLocation>
</comment>
<keyword evidence="9" id="KW-0325">Glycoprotein</keyword>
<evidence type="ECO:0000256" key="9">
    <source>
        <dbReference type="ARBA" id="ARBA00023180"/>
    </source>
</evidence>
<dbReference type="EMBL" id="RWGY01000007">
    <property type="protein sequence ID" value="TVU38689.1"/>
    <property type="molecule type" value="Genomic_DNA"/>
</dbReference>
<dbReference type="GO" id="GO:0005886">
    <property type="term" value="C:plasma membrane"/>
    <property type="evidence" value="ECO:0007669"/>
    <property type="project" value="UniProtKB-SubCell"/>
</dbReference>
<feature type="compositionally biased region" description="Polar residues" evidence="12">
    <location>
        <begin position="478"/>
        <end position="490"/>
    </location>
</feature>
<gene>
    <name evidence="14" type="ORF">EJB05_12073</name>
</gene>
<dbReference type="OrthoDB" id="77201at2759"/>
<dbReference type="InterPro" id="IPR044965">
    <property type="entry name" value="Glyco_hydro_17_plant"/>
</dbReference>
<proteinExistence type="inferred from homology"/>
<comment type="caution">
    <text evidence="14">The sequence shown here is derived from an EMBL/GenBank/DDBJ whole genome shotgun (WGS) entry which is preliminary data.</text>
</comment>
<dbReference type="Proteomes" id="UP000324897">
    <property type="component" value="Chromosome 4"/>
</dbReference>
<evidence type="ECO:0000256" key="3">
    <source>
        <dbReference type="ARBA" id="ARBA00022475"/>
    </source>
</evidence>
<keyword evidence="4" id="KW-0336">GPI-anchor</keyword>
<evidence type="ECO:0000256" key="12">
    <source>
        <dbReference type="SAM" id="MobiDB-lite"/>
    </source>
</evidence>
<name>A0A5J9VR55_9POAL</name>
<evidence type="ECO:0000256" key="2">
    <source>
        <dbReference type="ARBA" id="ARBA00008773"/>
    </source>
</evidence>
<comment type="similarity">
    <text evidence="2 11">Belongs to the glycosyl hydrolase 17 family.</text>
</comment>
<evidence type="ECO:0000256" key="10">
    <source>
        <dbReference type="ARBA" id="ARBA00023295"/>
    </source>
</evidence>
<reference evidence="14 15" key="1">
    <citation type="journal article" date="2019" name="Sci. Rep.">
        <title>A high-quality genome of Eragrostis curvula grass provides insights into Poaceae evolution and supports new strategies to enhance forage quality.</title>
        <authorList>
            <person name="Carballo J."/>
            <person name="Santos B.A.C.M."/>
            <person name="Zappacosta D."/>
            <person name="Garbus I."/>
            <person name="Selva J.P."/>
            <person name="Gallo C.A."/>
            <person name="Diaz A."/>
            <person name="Albertini E."/>
            <person name="Caccamo M."/>
            <person name="Echenique V."/>
        </authorList>
    </citation>
    <scope>NUCLEOTIDE SEQUENCE [LARGE SCALE GENOMIC DNA]</scope>
    <source>
        <strain evidence="15">cv. Victoria</strain>
        <tissue evidence="14">Leaf</tissue>
    </source>
</reference>
<accession>A0A5J9VR55</accession>
<keyword evidence="8" id="KW-1015">Disulfide bond</keyword>
<dbReference type="GO" id="GO:0098552">
    <property type="term" value="C:side of membrane"/>
    <property type="evidence" value="ECO:0007669"/>
    <property type="project" value="UniProtKB-KW"/>
</dbReference>
<evidence type="ECO:0000259" key="13">
    <source>
        <dbReference type="SMART" id="SM00768"/>
    </source>
</evidence>
<keyword evidence="5" id="KW-0732">Signal</keyword>
<feature type="compositionally biased region" description="Polar residues" evidence="12">
    <location>
        <begin position="298"/>
        <end position="308"/>
    </location>
</feature>
<dbReference type="InterPro" id="IPR017853">
    <property type="entry name" value="GH"/>
</dbReference>
<evidence type="ECO:0000256" key="11">
    <source>
        <dbReference type="RuleBase" id="RU004335"/>
    </source>
</evidence>
<evidence type="ECO:0000256" key="4">
    <source>
        <dbReference type="ARBA" id="ARBA00022622"/>
    </source>
</evidence>
<dbReference type="InterPro" id="IPR000490">
    <property type="entry name" value="Glyco_hydro_17"/>
</dbReference>
<feature type="region of interest" description="Disordered" evidence="12">
    <location>
        <begin position="478"/>
        <end position="512"/>
    </location>
</feature>
<dbReference type="GO" id="GO:0005975">
    <property type="term" value="P:carbohydrate metabolic process"/>
    <property type="evidence" value="ECO:0007669"/>
    <property type="project" value="InterPro"/>
</dbReference>
<dbReference type="GO" id="GO:0004553">
    <property type="term" value="F:hydrolase activity, hydrolyzing O-glycosyl compounds"/>
    <property type="evidence" value="ECO:0007669"/>
    <property type="project" value="InterPro"/>
</dbReference>
<evidence type="ECO:0000256" key="6">
    <source>
        <dbReference type="ARBA" id="ARBA00022801"/>
    </source>
</evidence>
<dbReference type="Gene3D" id="3.20.20.80">
    <property type="entry name" value="Glycosidases"/>
    <property type="match status" value="2"/>
</dbReference>
<dbReference type="Pfam" id="PF07983">
    <property type="entry name" value="X8"/>
    <property type="match status" value="1"/>
</dbReference>
<keyword evidence="3" id="KW-1003">Cell membrane</keyword>
<feature type="non-terminal residue" evidence="14">
    <location>
        <position position="1"/>
    </location>
</feature>
<keyword evidence="6" id="KW-0378">Hydrolase</keyword>
<feature type="region of interest" description="Disordered" evidence="12">
    <location>
        <begin position="298"/>
        <end position="317"/>
    </location>
</feature>
<organism evidence="14 15">
    <name type="scientific">Eragrostis curvula</name>
    <name type="common">weeping love grass</name>
    <dbReference type="NCBI Taxonomy" id="38414"/>
    <lineage>
        <taxon>Eukaryota</taxon>
        <taxon>Viridiplantae</taxon>
        <taxon>Streptophyta</taxon>
        <taxon>Embryophyta</taxon>
        <taxon>Tracheophyta</taxon>
        <taxon>Spermatophyta</taxon>
        <taxon>Magnoliopsida</taxon>
        <taxon>Liliopsida</taxon>
        <taxon>Poales</taxon>
        <taxon>Poaceae</taxon>
        <taxon>PACMAD clade</taxon>
        <taxon>Chloridoideae</taxon>
        <taxon>Eragrostideae</taxon>
        <taxon>Eragrostidinae</taxon>
        <taxon>Eragrostis</taxon>
    </lineage>
</organism>
<dbReference type="FunFam" id="1.20.58.1040:FF:000001">
    <property type="entry name" value="Glucan endo-1,3-beta-glucosidase 4"/>
    <property type="match status" value="1"/>
</dbReference>
<keyword evidence="7" id="KW-0472">Membrane</keyword>
<dbReference type="InterPro" id="IPR012946">
    <property type="entry name" value="X8"/>
</dbReference>
<keyword evidence="10" id="KW-0326">Glycosidase</keyword>
<feature type="domain" description="X8" evidence="13">
    <location>
        <begin position="595"/>
        <end position="681"/>
    </location>
</feature>
<evidence type="ECO:0000256" key="7">
    <source>
        <dbReference type="ARBA" id="ARBA00023136"/>
    </source>
</evidence>
<dbReference type="SMART" id="SM00768">
    <property type="entry name" value="X8"/>
    <property type="match status" value="1"/>
</dbReference>
<dbReference type="GO" id="GO:0009506">
    <property type="term" value="C:plasmodesma"/>
    <property type="evidence" value="ECO:0007669"/>
    <property type="project" value="UniProtKB-ARBA"/>
</dbReference>